<dbReference type="PANTHER" id="PTHR21496">
    <property type="entry name" value="FERREDOXIN-RELATED"/>
    <property type="match status" value="1"/>
</dbReference>
<organism evidence="8 9">
    <name type="scientific">Thelonectria olida</name>
    <dbReference type="NCBI Taxonomy" id="1576542"/>
    <lineage>
        <taxon>Eukaryota</taxon>
        <taxon>Fungi</taxon>
        <taxon>Dikarya</taxon>
        <taxon>Ascomycota</taxon>
        <taxon>Pezizomycotina</taxon>
        <taxon>Sordariomycetes</taxon>
        <taxon>Hypocreomycetidae</taxon>
        <taxon>Hypocreales</taxon>
        <taxon>Nectriaceae</taxon>
        <taxon>Thelonectria</taxon>
    </lineage>
</organism>
<dbReference type="OrthoDB" id="426882at2759"/>
<dbReference type="Gene3D" id="2.102.10.10">
    <property type="entry name" value="Rieske [2Fe-2S] iron-sulphur domain"/>
    <property type="match status" value="1"/>
</dbReference>
<dbReference type="GO" id="GO:0051537">
    <property type="term" value="F:2 iron, 2 sulfur cluster binding"/>
    <property type="evidence" value="ECO:0007669"/>
    <property type="project" value="UniProtKB-KW"/>
</dbReference>
<dbReference type="SUPFAM" id="SSF50022">
    <property type="entry name" value="ISP domain"/>
    <property type="match status" value="1"/>
</dbReference>
<evidence type="ECO:0000256" key="2">
    <source>
        <dbReference type="ARBA" id="ARBA00022723"/>
    </source>
</evidence>
<reference evidence="8 9" key="1">
    <citation type="journal article" date="2021" name="Nat. Commun.">
        <title>Genetic determinants of endophytism in the Arabidopsis root mycobiome.</title>
        <authorList>
            <person name="Mesny F."/>
            <person name="Miyauchi S."/>
            <person name="Thiergart T."/>
            <person name="Pickel B."/>
            <person name="Atanasova L."/>
            <person name="Karlsson M."/>
            <person name="Huettel B."/>
            <person name="Barry K.W."/>
            <person name="Haridas S."/>
            <person name="Chen C."/>
            <person name="Bauer D."/>
            <person name="Andreopoulos W."/>
            <person name="Pangilinan J."/>
            <person name="LaButti K."/>
            <person name="Riley R."/>
            <person name="Lipzen A."/>
            <person name="Clum A."/>
            <person name="Drula E."/>
            <person name="Henrissat B."/>
            <person name="Kohler A."/>
            <person name="Grigoriev I.V."/>
            <person name="Martin F.M."/>
            <person name="Hacquard S."/>
        </authorList>
    </citation>
    <scope>NUCLEOTIDE SEQUENCE [LARGE SCALE GENOMIC DNA]</scope>
    <source>
        <strain evidence="8 9">MPI-CAGE-CH-0241</strain>
    </source>
</reference>
<keyword evidence="2" id="KW-0479">Metal-binding</keyword>
<dbReference type="Pfam" id="PF00355">
    <property type="entry name" value="Rieske"/>
    <property type="match status" value="1"/>
</dbReference>
<feature type="domain" description="Rieske" evidence="7">
    <location>
        <begin position="64"/>
        <end position="171"/>
    </location>
</feature>
<accession>A0A9P9ANW5</accession>
<sequence length="194" mass="21725">MNSFNFKPPARPEAQWFPVGLTSSFPELDDGLGSVAEPRMCNAELKPGCKVFHVPQTDPSQGVEIPVEPDSAPADSDSDEFSEARMDLKDQVLVFQYRGKFHAIDHQCPHSSFPLSRGMPFDIEDFGIVLSAGITCPKHGWSFDVFSGMGDRGSYKLKVWEVQLRDVVDTEEKARPDAEAIVKEVWVRRKQRIG</sequence>
<evidence type="ECO:0000256" key="1">
    <source>
        <dbReference type="ARBA" id="ARBA00022714"/>
    </source>
</evidence>
<evidence type="ECO:0000259" key="7">
    <source>
        <dbReference type="PROSITE" id="PS51296"/>
    </source>
</evidence>
<evidence type="ECO:0000256" key="6">
    <source>
        <dbReference type="SAM" id="MobiDB-lite"/>
    </source>
</evidence>
<dbReference type="InterPro" id="IPR036922">
    <property type="entry name" value="Rieske_2Fe-2S_sf"/>
</dbReference>
<keyword evidence="3" id="KW-0408">Iron</keyword>
<dbReference type="AlphaFoldDB" id="A0A9P9ANW5"/>
<dbReference type="PANTHER" id="PTHR21496:SF0">
    <property type="entry name" value="RIESKE DOMAIN-CONTAINING PROTEIN"/>
    <property type="match status" value="1"/>
</dbReference>
<proteinExistence type="predicted"/>
<gene>
    <name evidence="8" type="ORF">B0T10DRAFT_490730</name>
</gene>
<name>A0A9P9ANW5_9HYPO</name>
<protein>
    <submittedName>
        <fullName evidence="8">Rieske domain-containing protein</fullName>
    </submittedName>
</protein>
<keyword evidence="1" id="KW-0001">2Fe-2S</keyword>
<evidence type="ECO:0000256" key="4">
    <source>
        <dbReference type="ARBA" id="ARBA00023014"/>
    </source>
</evidence>
<evidence type="ECO:0000313" key="9">
    <source>
        <dbReference type="Proteomes" id="UP000777438"/>
    </source>
</evidence>
<evidence type="ECO:0000256" key="5">
    <source>
        <dbReference type="ARBA" id="ARBA00034078"/>
    </source>
</evidence>
<feature type="region of interest" description="Disordered" evidence="6">
    <location>
        <begin position="59"/>
        <end position="82"/>
    </location>
</feature>
<dbReference type="GO" id="GO:0046872">
    <property type="term" value="F:metal ion binding"/>
    <property type="evidence" value="ECO:0007669"/>
    <property type="project" value="UniProtKB-KW"/>
</dbReference>
<evidence type="ECO:0000256" key="3">
    <source>
        <dbReference type="ARBA" id="ARBA00023004"/>
    </source>
</evidence>
<comment type="caution">
    <text evidence="8">The sequence shown here is derived from an EMBL/GenBank/DDBJ whole genome shotgun (WGS) entry which is preliminary data.</text>
</comment>
<feature type="compositionally biased region" description="Low complexity" evidence="6">
    <location>
        <begin position="66"/>
        <end position="75"/>
    </location>
</feature>
<keyword evidence="9" id="KW-1185">Reference proteome</keyword>
<keyword evidence="4" id="KW-0411">Iron-sulfur</keyword>
<comment type="cofactor">
    <cofactor evidence="5">
        <name>[2Fe-2S] cluster</name>
        <dbReference type="ChEBI" id="CHEBI:190135"/>
    </cofactor>
</comment>
<dbReference type="PROSITE" id="PS51296">
    <property type="entry name" value="RIESKE"/>
    <property type="match status" value="1"/>
</dbReference>
<dbReference type="EMBL" id="JAGPYM010000015">
    <property type="protein sequence ID" value="KAH6887128.1"/>
    <property type="molecule type" value="Genomic_DNA"/>
</dbReference>
<evidence type="ECO:0000313" key="8">
    <source>
        <dbReference type="EMBL" id="KAH6887128.1"/>
    </source>
</evidence>
<dbReference type="InterPro" id="IPR017941">
    <property type="entry name" value="Rieske_2Fe-2S"/>
</dbReference>
<dbReference type="Proteomes" id="UP000777438">
    <property type="component" value="Unassembled WGS sequence"/>
</dbReference>
<dbReference type="CDD" id="cd03467">
    <property type="entry name" value="Rieske"/>
    <property type="match status" value="1"/>
</dbReference>